<evidence type="ECO:0000256" key="4">
    <source>
        <dbReference type="ARBA" id="ARBA00022827"/>
    </source>
</evidence>
<reference evidence="10 11" key="1">
    <citation type="journal article" date="2019" name="Int. J. Syst. Evol. Microbiol.">
        <title>The Global Catalogue of Microorganisms (GCM) 10K type strain sequencing project: providing services to taxonomists for standard genome sequencing and annotation.</title>
        <authorList>
            <consortium name="The Broad Institute Genomics Platform"/>
            <consortium name="The Broad Institute Genome Sequencing Center for Infectious Disease"/>
            <person name="Wu L."/>
            <person name="Ma J."/>
        </authorList>
    </citation>
    <scope>NUCLEOTIDE SEQUENCE [LARGE SCALE GENOMIC DNA]</scope>
    <source>
        <strain evidence="10 11">JCM 10671</strain>
    </source>
</reference>
<keyword evidence="3 6" id="KW-0285">Flavoprotein</keyword>
<dbReference type="RefSeq" id="WP_344603791.1">
    <property type="nucleotide sequence ID" value="NZ_BAAAHE010000014.1"/>
</dbReference>
<evidence type="ECO:0000256" key="3">
    <source>
        <dbReference type="ARBA" id="ARBA00022630"/>
    </source>
</evidence>
<dbReference type="Gene3D" id="1.20.140.10">
    <property type="entry name" value="Butyryl-CoA Dehydrogenase, subunit A, domain 3"/>
    <property type="match status" value="1"/>
</dbReference>
<name>A0ABN1GQB4_9ACTN</name>
<dbReference type="EMBL" id="BAAAHE010000014">
    <property type="protein sequence ID" value="GAA0616337.1"/>
    <property type="molecule type" value="Genomic_DNA"/>
</dbReference>
<evidence type="ECO:0000256" key="1">
    <source>
        <dbReference type="ARBA" id="ARBA00001974"/>
    </source>
</evidence>
<dbReference type="PROSITE" id="PS00072">
    <property type="entry name" value="ACYL_COA_DH_1"/>
    <property type="match status" value="1"/>
</dbReference>
<evidence type="ECO:0000256" key="6">
    <source>
        <dbReference type="RuleBase" id="RU362125"/>
    </source>
</evidence>
<comment type="similarity">
    <text evidence="2 6">Belongs to the acyl-CoA dehydrogenase family.</text>
</comment>
<dbReference type="Pfam" id="PF00441">
    <property type="entry name" value="Acyl-CoA_dh_1"/>
    <property type="match status" value="1"/>
</dbReference>
<dbReference type="Proteomes" id="UP001500957">
    <property type="component" value="Unassembled WGS sequence"/>
</dbReference>
<dbReference type="InterPro" id="IPR037069">
    <property type="entry name" value="AcylCoA_DH/ox_N_sf"/>
</dbReference>
<accession>A0ABN1GQB4</accession>
<dbReference type="InterPro" id="IPR046373">
    <property type="entry name" value="Acyl-CoA_Oxase/DH_mid-dom_sf"/>
</dbReference>
<feature type="domain" description="Acyl-CoA dehydrogenase/oxidase N-terminal" evidence="9">
    <location>
        <begin position="6"/>
        <end position="120"/>
    </location>
</feature>
<dbReference type="Gene3D" id="1.10.540.10">
    <property type="entry name" value="Acyl-CoA dehydrogenase/oxidase, N-terminal domain"/>
    <property type="match status" value="1"/>
</dbReference>
<dbReference type="Pfam" id="PF02771">
    <property type="entry name" value="Acyl-CoA_dh_N"/>
    <property type="match status" value="1"/>
</dbReference>
<comment type="cofactor">
    <cofactor evidence="1 6">
        <name>FAD</name>
        <dbReference type="ChEBI" id="CHEBI:57692"/>
    </cofactor>
</comment>
<dbReference type="InterPro" id="IPR036250">
    <property type="entry name" value="AcylCo_DH-like_C"/>
</dbReference>
<evidence type="ECO:0000313" key="11">
    <source>
        <dbReference type="Proteomes" id="UP001500957"/>
    </source>
</evidence>
<feature type="domain" description="Acyl-CoA oxidase/dehydrogenase middle" evidence="8">
    <location>
        <begin position="124"/>
        <end position="219"/>
    </location>
</feature>
<comment type="caution">
    <text evidence="10">The sequence shown here is derived from an EMBL/GenBank/DDBJ whole genome shotgun (WGS) entry which is preliminary data.</text>
</comment>
<dbReference type="Gene3D" id="2.40.110.10">
    <property type="entry name" value="Butyryl-CoA Dehydrogenase, subunit A, domain 2"/>
    <property type="match status" value="1"/>
</dbReference>
<organism evidence="10 11">
    <name type="scientific">Sporichthya brevicatena</name>
    <dbReference type="NCBI Taxonomy" id="171442"/>
    <lineage>
        <taxon>Bacteria</taxon>
        <taxon>Bacillati</taxon>
        <taxon>Actinomycetota</taxon>
        <taxon>Actinomycetes</taxon>
        <taxon>Sporichthyales</taxon>
        <taxon>Sporichthyaceae</taxon>
        <taxon>Sporichthya</taxon>
    </lineage>
</organism>
<evidence type="ECO:0000313" key="10">
    <source>
        <dbReference type="EMBL" id="GAA0616337.1"/>
    </source>
</evidence>
<keyword evidence="5 6" id="KW-0560">Oxidoreductase</keyword>
<feature type="domain" description="Acyl-CoA dehydrogenase/oxidase C-terminal" evidence="7">
    <location>
        <begin position="231"/>
        <end position="378"/>
    </location>
</feature>
<dbReference type="InterPro" id="IPR009075">
    <property type="entry name" value="AcylCo_DH/oxidase_C"/>
</dbReference>
<evidence type="ECO:0000256" key="2">
    <source>
        <dbReference type="ARBA" id="ARBA00009347"/>
    </source>
</evidence>
<dbReference type="InterPro" id="IPR009100">
    <property type="entry name" value="AcylCoA_DH/oxidase_NM_dom_sf"/>
</dbReference>
<evidence type="ECO:0000259" key="7">
    <source>
        <dbReference type="Pfam" id="PF00441"/>
    </source>
</evidence>
<dbReference type="InterPro" id="IPR006091">
    <property type="entry name" value="Acyl-CoA_Oxase/DH_mid-dom"/>
</dbReference>
<dbReference type="InterPro" id="IPR006089">
    <property type="entry name" value="Acyl-CoA_DH_CS"/>
</dbReference>
<dbReference type="InterPro" id="IPR013786">
    <property type="entry name" value="AcylCoA_DH/ox_N"/>
</dbReference>
<dbReference type="InterPro" id="IPR050741">
    <property type="entry name" value="Acyl-CoA_dehydrogenase"/>
</dbReference>
<evidence type="ECO:0000259" key="9">
    <source>
        <dbReference type="Pfam" id="PF02771"/>
    </source>
</evidence>
<proteinExistence type="inferred from homology"/>
<keyword evidence="11" id="KW-1185">Reference proteome</keyword>
<dbReference type="SUPFAM" id="SSF47203">
    <property type="entry name" value="Acyl-CoA dehydrogenase C-terminal domain-like"/>
    <property type="match status" value="1"/>
</dbReference>
<dbReference type="PROSITE" id="PS00073">
    <property type="entry name" value="ACYL_COA_DH_2"/>
    <property type="match status" value="1"/>
</dbReference>
<dbReference type="Pfam" id="PF02770">
    <property type="entry name" value="Acyl-CoA_dh_M"/>
    <property type="match status" value="1"/>
</dbReference>
<dbReference type="PANTHER" id="PTHR48083">
    <property type="entry name" value="MEDIUM-CHAIN SPECIFIC ACYL-COA DEHYDROGENASE, MITOCHONDRIAL-RELATED"/>
    <property type="match status" value="1"/>
</dbReference>
<sequence>MTSPFTAEHEAFRKTVRDFVAGEVAPYVDAWEEAGIFPARELFTKFASIGAIGLEYAEADGGQGADHWYTVVLSEELGRVDCNAIPMAFNVQAYYATASLAEHGSPELKARWLVPSMRGELVAAIAVTEPDAGSDVAAIRTRARRDGDDWVINGAKIYITNGTQADWLCLLARTSDAPGYRGMSQIVVPTATPGLTVSRSLRKLGNKGSDTAELVFDNVRVPVTNTIGEIDRGFQQQMHQFNLERLTATYQAVGQMQFALERTVDYLRIRSAFGQPLLANQHLQYTVAELFAEVQILREYTYSCAAKFAAGEDIAQVSTVAKLKAGRLARTVADTCIQYHGGVGYMEETWVSRYFRDARLLSIGGGADEVLLRMLTKQYGIDQ</sequence>
<keyword evidence="4 6" id="KW-0274">FAD</keyword>
<dbReference type="PANTHER" id="PTHR48083:SF6">
    <property type="entry name" value="ACYL-COA DEHYDROGENASE 6"/>
    <property type="match status" value="1"/>
</dbReference>
<protein>
    <submittedName>
        <fullName evidence="10">Acyl-CoA dehydrogenase family protein</fullName>
    </submittedName>
</protein>
<gene>
    <name evidence="10" type="ORF">GCM10009547_17940</name>
</gene>
<evidence type="ECO:0000259" key="8">
    <source>
        <dbReference type="Pfam" id="PF02770"/>
    </source>
</evidence>
<evidence type="ECO:0000256" key="5">
    <source>
        <dbReference type="ARBA" id="ARBA00023002"/>
    </source>
</evidence>
<dbReference type="SUPFAM" id="SSF56645">
    <property type="entry name" value="Acyl-CoA dehydrogenase NM domain-like"/>
    <property type="match status" value="1"/>
</dbReference>